<feature type="region of interest" description="Disordered" evidence="3">
    <location>
        <begin position="154"/>
        <end position="178"/>
    </location>
</feature>
<dbReference type="RefSeq" id="WP_378573459.1">
    <property type="nucleotide sequence ID" value="NZ_JBHSFQ010000007.1"/>
</dbReference>
<dbReference type="PANTHER" id="PTHR42760">
    <property type="entry name" value="SHORT-CHAIN DEHYDROGENASES/REDUCTASES FAMILY MEMBER"/>
    <property type="match status" value="1"/>
</dbReference>
<dbReference type="EMBL" id="JBHSFQ010000007">
    <property type="protein sequence ID" value="MFC4562324.1"/>
    <property type="molecule type" value="Genomic_DNA"/>
</dbReference>
<evidence type="ECO:0000313" key="4">
    <source>
        <dbReference type="EMBL" id="MFC4562324.1"/>
    </source>
</evidence>
<evidence type="ECO:0000256" key="2">
    <source>
        <dbReference type="ARBA" id="ARBA00023002"/>
    </source>
</evidence>
<dbReference type="InterPro" id="IPR036291">
    <property type="entry name" value="NAD(P)-bd_dom_sf"/>
</dbReference>
<keyword evidence="5" id="KW-1185">Reference proteome</keyword>
<sequence length="178" mass="18670">MLAAGGSHWRQNLDLNVASAVRLDRHVVPLTVAQGHGSVVHISSGAALHPARGDGIPYAAAKAALNVYSKGLANEVGPSGVRVVAVPPGLVESESSLTAMQEVADHRGITVDELRAYLYEHWVGPLGRPGRGEEAPELIAFLASSRSSYLTGTQIAVDGRDPPGALTPGRSKKKKERT</sequence>
<reference evidence="5" key="1">
    <citation type="journal article" date="2019" name="Int. J. Syst. Evol. Microbiol.">
        <title>The Global Catalogue of Microorganisms (GCM) 10K type strain sequencing project: providing services to taxonomists for standard genome sequencing and annotation.</title>
        <authorList>
            <consortium name="The Broad Institute Genomics Platform"/>
            <consortium name="The Broad Institute Genome Sequencing Center for Infectious Disease"/>
            <person name="Wu L."/>
            <person name="Ma J."/>
        </authorList>
    </citation>
    <scope>NUCLEOTIDE SEQUENCE [LARGE SCALE GENOMIC DNA]</scope>
    <source>
        <strain evidence="5">XZYJ18</strain>
    </source>
</reference>
<proteinExistence type="inferred from homology"/>
<evidence type="ECO:0000313" key="5">
    <source>
        <dbReference type="Proteomes" id="UP001595923"/>
    </source>
</evidence>
<comment type="caution">
    <text evidence="4">The sequence shown here is derived from an EMBL/GenBank/DDBJ whole genome shotgun (WGS) entry which is preliminary data.</text>
</comment>
<comment type="similarity">
    <text evidence="1">Belongs to the short-chain dehydrogenases/reductases (SDR) family.</text>
</comment>
<accession>A0ABV9DWR4</accession>
<dbReference type="Proteomes" id="UP001595923">
    <property type="component" value="Unassembled WGS sequence"/>
</dbReference>
<gene>
    <name evidence="4" type="ORF">ACFO4E_10700</name>
</gene>
<dbReference type="PANTHER" id="PTHR42760:SF133">
    <property type="entry name" value="3-OXOACYL-[ACYL-CARRIER-PROTEIN] REDUCTASE"/>
    <property type="match status" value="1"/>
</dbReference>
<keyword evidence="2" id="KW-0560">Oxidoreductase</keyword>
<evidence type="ECO:0000256" key="1">
    <source>
        <dbReference type="ARBA" id="ARBA00006484"/>
    </source>
</evidence>
<dbReference type="Pfam" id="PF13561">
    <property type="entry name" value="adh_short_C2"/>
    <property type="match status" value="1"/>
</dbReference>
<dbReference type="Gene3D" id="3.40.50.720">
    <property type="entry name" value="NAD(P)-binding Rossmann-like Domain"/>
    <property type="match status" value="1"/>
</dbReference>
<organism evidence="4 5">
    <name type="scientific">Nocardiopsis mangrovi</name>
    <dbReference type="NCBI Taxonomy" id="1179818"/>
    <lineage>
        <taxon>Bacteria</taxon>
        <taxon>Bacillati</taxon>
        <taxon>Actinomycetota</taxon>
        <taxon>Actinomycetes</taxon>
        <taxon>Streptosporangiales</taxon>
        <taxon>Nocardiopsidaceae</taxon>
        <taxon>Nocardiopsis</taxon>
    </lineage>
</organism>
<dbReference type="InterPro" id="IPR002347">
    <property type="entry name" value="SDR_fam"/>
</dbReference>
<dbReference type="SUPFAM" id="SSF51735">
    <property type="entry name" value="NAD(P)-binding Rossmann-fold domains"/>
    <property type="match status" value="1"/>
</dbReference>
<name>A0ABV9DWR4_9ACTN</name>
<protein>
    <submittedName>
        <fullName evidence="4">SDR family oxidoreductase</fullName>
    </submittedName>
</protein>
<dbReference type="PRINTS" id="PR00081">
    <property type="entry name" value="GDHRDH"/>
</dbReference>
<evidence type="ECO:0000256" key="3">
    <source>
        <dbReference type="SAM" id="MobiDB-lite"/>
    </source>
</evidence>